<proteinExistence type="predicted"/>
<gene>
    <name evidence="1" type="ORF">BJ322DRAFT_979027</name>
</gene>
<evidence type="ECO:0000313" key="1">
    <source>
        <dbReference type="EMBL" id="KAF9780308.1"/>
    </source>
</evidence>
<dbReference type="GO" id="GO:0006620">
    <property type="term" value="P:post-translational protein targeting to endoplasmic reticulum membrane"/>
    <property type="evidence" value="ECO:0007669"/>
    <property type="project" value="TreeGrafter"/>
</dbReference>
<evidence type="ECO:0000313" key="2">
    <source>
        <dbReference type="Proteomes" id="UP000736335"/>
    </source>
</evidence>
<organism evidence="1 2">
    <name type="scientific">Thelephora terrestris</name>
    <dbReference type="NCBI Taxonomy" id="56493"/>
    <lineage>
        <taxon>Eukaryota</taxon>
        <taxon>Fungi</taxon>
        <taxon>Dikarya</taxon>
        <taxon>Basidiomycota</taxon>
        <taxon>Agaricomycotina</taxon>
        <taxon>Agaricomycetes</taxon>
        <taxon>Thelephorales</taxon>
        <taxon>Thelephoraceae</taxon>
        <taxon>Thelephora</taxon>
    </lineage>
</organism>
<protein>
    <submittedName>
        <fullName evidence="1">Uncharacterized protein</fullName>
    </submittedName>
</protein>
<dbReference type="Proteomes" id="UP000736335">
    <property type="component" value="Unassembled WGS sequence"/>
</dbReference>
<dbReference type="InterPro" id="IPR038084">
    <property type="entry name" value="PduO/GlcC-like_sf"/>
</dbReference>
<keyword evidence="2" id="KW-1185">Reference proteome</keyword>
<dbReference type="Gene3D" id="3.30.450.150">
    <property type="entry name" value="Haem-degrading domain"/>
    <property type="match status" value="1"/>
</dbReference>
<sequence length="166" mass="17804">MFHGFQPMQPTETELASQALAEESNFRFPYFSANDAVTLGLSLRKRFRASTRYSKGKGLVISVQTIAGHTLFACTVGDLGGVSGVGDVSLDSWGVLEGMVNVVKRTGHSSYYVEKGMSAMSKGQAGLQSDLRVYGGAFPIWLENALCCPIAVIACYSGSSKDDHHV</sequence>
<dbReference type="AlphaFoldDB" id="A0A9P6H968"/>
<reference evidence="1" key="1">
    <citation type="journal article" date="2020" name="Nat. Commun.">
        <title>Large-scale genome sequencing of mycorrhizal fungi provides insights into the early evolution of symbiotic traits.</title>
        <authorList>
            <person name="Miyauchi S."/>
            <person name="Kiss E."/>
            <person name="Kuo A."/>
            <person name="Drula E."/>
            <person name="Kohler A."/>
            <person name="Sanchez-Garcia M."/>
            <person name="Morin E."/>
            <person name="Andreopoulos B."/>
            <person name="Barry K.W."/>
            <person name="Bonito G."/>
            <person name="Buee M."/>
            <person name="Carver A."/>
            <person name="Chen C."/>
            <person name="Cichocki N."/>
            <person name="Clum A."/>
            <person name="Culley D."/>
            <person name="Crous P.W."/>
            <person name="Fauchery L."/>
            <person name="Girlanda M."/>
            <person name="Hayes R.D."/>
            <person name="Keri Z."/>
            <person name="LaButti K."/>
            <person name="Lipzen A."/>
            <person name="Lombard V."/>
            <person name="Magnuson J."/>
            <person name="Maillard F."/>
            <person name="Murat C."/>
            <person name="Nolan M."/>
            <person name="Ohm R.A."/>
            <person name="Pangilinan J."/>
            <person name="Pereira M.F."/>
            <person name="Perotto S."/>
            <person name="Peter M."/>
            <person name="Pfister S."/>
            <person name="Riley R."/>
            <person name="Sitrit Y."/>
            <person name="Stielow J.B."/>
            <person name="Szollosi G."/>
            <person name="Zifcakova L."/>
            <person name="Stursova M."/>
            <person name="Spatafora J.W."/>
            <person name="Tedersoo L."/>
            <person name="Vaario L.M."/>
            <person name="Yamada A."/>
            <person name="Yan M."/>
            <person name="Wang P."/>
            <person name="Xu J."/>
            <person name="Bruns T."/>
            <person name="Baldrian P."/>
            <person name="Vilgalys R."/>
            <person name="Dunand C."/>
            <person name="Henrissat B."/>
            <person name="Grigoriev I.V."/>
            <person name="Hibbett D."/>
            <person name="Nagy L.G."/>
            <person name="Martin F.M."/>
        </authorList>
    </citation>
    <scope>NUCLEOTIDE SEQUENCE</scope>
    <source>
        <strain evidence="1">UH-Tt-Lm1</strain>
    </source>
</reference>
<name>A0A9P6H968_9AGAM</name>
<dbReference type="PANTHER" id="PTHR28255">
    <property type="match status" value="1"/>
</dbReference>
<feature type="non-terminal residue" evidence="1">
    <location>
        <position position="166"/>
    </location>
</feature>
<accession>A0A9P6H968</accession>
<dbReference type="Pfam" id="PF03928">
    <property type="entry name" value="HbpS-like"/>
    <property type="match status" value="1"/>
</dbReference>
<dbReference type="EMBL" id="WIUZ02000017">
    <property type="protein sequence ID" value="KAF9780308.1"/>
    <property type="molecule type" value="Genomic_DNA"/>
</dbReference>
<dbReference type="InterPro" id="IPR005624">
    <property type="entry name" value="PduO/GlcC-like"/>
</dbReference>
<reference evidence="1" key="2">
    <citation type="submission" date="2020-11" db="EMBL/GenBank/DDBJ databases">
        <authorList>
            <consortium name="DOE Joint Genome Institute"/>
            <person name="Kuo A."/>
            <person name="Miyauchi S."/>
            <person name="Kiss E."/>
            <person name="Drula E."/>
            <person name="Kohler A."/>
            <person name="Sanchez-Garcia M."/>
            <person name="Andreopoulos B."/>
            <person name="Barry K.W."/>
            <person name="Bonito G."/>
            <person name="Buee M."/>
            <person name="Carver A."/>
            <person name="Chen C."/>
            <person name="Cichocki N."/>
            <person name="Clum A."/>
            <person name="Culley D."/>
            <person name="Crous P.W."/>
            <person name="Fauchery L."/>
            <person name="Girlanda M."/>
            <person name="Hayes R."/>
            <person name="Keri Z."/>
            <person name="Labutti K."/>
            <person name="Lipzen A."/>
            <person name="Lombard V."/>
            <person name="Magnuson J."/>
            <person name="Maillard F."/>
            <person name="Morin E."/>
            <person name="Murat C."/>
            <person name="Nolan M."/>
            <person name="Ohm R."/>
            <person name="Pangilinan J."/>
            <person name="Pereira M."/>
            <person name="Perotto S."/>
            <person name="Peter M."/>
            <person name="Riley R."/>
            <person name="Sitrit Y."/>
            <person name="Stielow B."/>
            <person name="Szollosi G."/>
            <person name="Zifcakova L."/>
            <person name="Stursova M."/>
            <person name="Spatafora J.W."/>
            <person name="Tedersoo L."/>
            <person name="Vaario L.-M."/>
            <person name="Yamada A."/>
            <person name="Yan M."/>
            <person name="Wang P."/>
            <person name="Xu J."/>
            <person name="Bruns T."/>
            <person name="Baldrian P."/>
            <person name="Vilgalys R."/>
            <person name="Henrissat B."/>
            <person name="Grigoriev I.V."/>
            <person name="Hibbett D."/>
            <person name="Nagy L.G."/>
            <person name="Martin F.M."/>
        </authorList>
    </citation>
    <scope>NUCLEOTIDE SEQUENCE</scope>
    <source>
        <strain evidence="1">UH-Tt-Lm1</strain>
    </source>
</reference>
<dbReference type="GO" id="GO:0072380">
    <property type="term" value="C:TRC complex"/>
    <property type="evidence" value="ECO:0007669"/>
    <property type="project" value="TreeGrafter"/>
</dbReference>
<dbReference type="OrthoDB" id="2209940at2759"/>
<dbReference type="InterPro" id="IPR010371">
    <property type="entry name" value="YBR137W-like"/>
</dbReference>
<dbReference type="PANTHER" id="PTHR28255:SF1">
    <property type="entry name" value="UPF0303 PROTEIN YBR137W"/>
    <property type="match status" value="1"/>
</dbReference>
<comment type="caution">
    <text evidence="1">The sequence shown here is derived from an EMBL/GenBank/DDBJ whole genome shotgun (WGS) entry which is preliminary data.</text>
</comment>